<dbReference type="Proteomes" id="UP000190037">
    <property type="component" value="Unassembled WGS sequence"/>
</dbReference>
<proteinExistence type="predicted"/>
<evidence type="ECO:0000313" key="2">
    <source>
        <dbReference type="EMBL" id="OPC76962.1"/>
    </source>
</evidence>
<name>A0A1T3NJF7_9ACTN</name>
<reference evidence="2 3" key="1">
    <citation type="submission" date="2017-03" db="EMBL/GenBank/DDBJ databases">
        <title>Draft genome sequence of Streptomyces scabrisporus NF3, endophyte isolated from Amphipterygium adstringens.</title>
        <authorList>
            <person name="Vazquez M."/>
            <person name="Ceapa C.D."/>
            <person name="Rodriguez Luna D."/>
            <person name="Sanchez Esquivel S."/>
        </authorList>
    </citation>
    <scope>NUCLEOTIDE SEQUENCE [LARGE SCALE GENOMIC DNA]</scope>
    <source>
        <strain evidence="2 3">NF3</strain>
    </source>
</reference>
<protein>
    <submittedName>
        <fullName evidence="2">Uncharacterized protein</fullName>
    </submittedName>
</protein>
<dbReference type="EMBL" id="MWQN01000004">
    <property type="protein sequence ID" value="OPC76962.1"/>
    <property type="molecule type" value="Genomic_DNA"/>
</dbReference>
<comment type="caution">
    <text evidence="2">The sequence shown here is derived from an EMBL/GenBank/DDBJ whole genome shotgun (WGS) entry which is preliminary data.</text>
</comment>
<organism evidence="2 3">
    <name type="scientific">Embleya scabrispora</name>
    <dbReference type="NCBI Taxonomy" id="159449"/>
    <lineage>
        <taxon>Bacteria</taxon>
        <taxon>Bacillati</taxon>
        <taxon>Actinomycetota</taxon>
        <taxon>Actinomycetes</taxon>
        <taxon>Kitasatosporales</taxon>
        <taxon>Streptomycetaceae</taxon>
        <taxon>Embleya</taxon>
    </lineage>
</organism>
<keyword evidence="3" id="KW-1185">Reference proteome</keyword>
<evidence type="ECO:0000313" key="3">
    <source>
        <dbReference type="Proteomes" id="UP000190037"/>
    </source>
</evidence>
<dbReference type="RefSeq" id="WP_078981719.1">
    <property type="nucleotide sequence ID" value="NZ_MWQN01000004.1"/>
</dbReference>
<dbReference type="STRING" id="159449.B4N89_40950"/>
<evidence type="ECO:0000256" key="1">
    <source>
        <dbReference type="SAM" id="MobiDB-lite"/>
    </source>
</evidence>
<accession>A0A1T3NJF7</accession>
<dbReference type="AlphaFoldDB" id="A0A1T3NJF7"/>
<sequence>MDFMLERRLFGYLLREVPGLLEASREWAVHDFIDTPVEEMATWEELGTSLSSFLLEVFTYQVLQKAMAASPPDVARIRACFGAVEAMLALDDDYLTFAIDQTILEPLLDSREFIALGLRHSLPRTRELALTGFRALGVVLEPAWLSPVRVASAPTADVNTEHPAPLHHIDPEPDATNTPSNDRPGGGTGPYARVVMSGEAGPDRRDGGEALFVYLSTLGGAGHRAHRTMPLLAEALGLDPRPNSMTEHPGAGARLTLASDRRIRLETGDGARHFEGTVDREFVRVATAVAHVVLIVSYLPLPSGVDPSAHIDHTLDQARCSSGRIPLVV</sequence>
<feature type="region of interest" description="Disordered" evidence="1">
    <location>
        <begin position="156"/>
        <end position="190"/>
    </location>
</feature>
<gene>
    <name evidence="2" type="ORF">B4N89_40950</name>
</gene>